<organism evidence="1 2">
    <name type="scientific">Euplotes crassus</name>
    <dbReference type="NCBI Taxonomy" id="5936"/>
    <lineage>
        <taxon>Eukaryota</taxon>
        <taxon>Sar</taxon>
        <taxon>Alveolata</taxon>
        <taxon>Ciliophora</taxon>
        <taxon>Intramacronucleata</taxon>
        <taxon>Spirotrichea</taxon>
        <taxon>Hypotrichia</taxon>
        <taxon>Euplotida</taxon>
        <taxon>Euplotidae</taxon>
        <taxon>Moneuplotes</taxon>
    </lineage>
</organism>
<dbReference type="EMBL" id="CAMPGE010019471">
    <property type="protein sequence ID" value="CAI2377802.1"/>
    <property type="molecule type" value="Genomic_DNA"/>
</dbReference>
<protein>
    <submittedName>
        <fullName evidence="1">Uncharacterized protein</fullName>
    </submittedName>
</protein>
<proteinExistence type="predicted"/>
<keyword evidence="2" id="KW-1185">Reference proteome</keyword>
<comment type="caution">
    <text evidence="1">The sequence shown here is derived from an EMBL/GenBank/DDBJ whole genome shotgun (WGS) entry which is preliminary data.</text>
</comment>
<sequence length="53" mass="6168">MFHNIPDLTQIACEIRKKWTSREERATFRGRRGACGYEEGWIAGEVLWRVEGG</sequence>
<reference evidence="1" key="1">
    <citation type="submission" date="2023-07" db="EMBL/GenBank/DDBJ databases">
        <authorList>
            <consortium name="AG Swart"/>
            <person name="Singh M."/>
            <person name="Singh A."/>
            <person name="Seah K."/>
            <person name="Emmerich C."/>
        </authorList>
    </citation>
    <scope>NUCLEOTIDE SEQUENCE</scope>
    <source>
        <strain evidence="1">DP1</strain>
    </source>
</reference>
<gene>
    <name evidence="1" type="ORF">ECRASSUSDP1_LOCUS19192</name>
</gene>
<name>A0AAD1XS25_EUPCR</name>
<dbReference type="Proteomes" id="UP001295684">
    <property type="component" value="Unassembled WGS sequence"/>
</dbReference>
<accession>A0AAD1XS25</accession>
<evidence type="ECO:0000313" key="2">
    <source>
        <dbReference type="Proteomes" id="UP001295684"/>
    </source>
</evidence>
<evidence type="ECO:0000313" key="1">
    <source>
        <dbReference type="EMBL" id="CAI2377802.1"/>
    </source>
</evidence>
<dbReference type="AlphaFoldDB" id="A0AAD1XS25"/>